<dbReference type="EMBL" id="OU900103">
    <property type="protein sequence ID" value="CAG9855463.1"/>
    <property type="molecule type" value="Genomic_DNA"/>
</dbReference>
<organism evidence="4 5">
    <name type="scientific">Phyllotreta striolata</name>
    <name type="common">Striped flea beetle</name>
    <name type="synonym">Crioceris striolata</name>
    <dbReference type="NCBI Taxonomy" id="444603"/>
    <lineage>
        <taxon>Eukaryota</taxon>
        <taxon>Metazoa</taxon>
        <taxon>Ecdysozoa</taxon>
        <taxon>Arthropoda</taxon>
        <taxon>Hexapoda</taxon>
        <taxon>Insecta</taxon>
        <taxon>Pterygota</taxon>
        <taxon>Neoptera</taxon>
        <taxon>Endopterygota</taxon>
        <taxon>Coleoptera</taxon>
        <taxon>Polyphaga</taxon>
        <taxon>Cucujiformia</taxon>
        <taxon>Chrysomeloidea</taxon>
        <taxon>Chrysomelidae</taxon>
        <taxon>Galerucinae</taxon>
        <taxon>Alticini</taxon>
        <taxon>Phyllotreta</taxon>
    </lineage>
</organism>
<gene>
    <name evidence="4" type="ORF">PHYEVI_LOCUS1912</name>
</gene>
<dbReference type="InterPro" id="IPR023696">
    <property type="entry name" value="Ureohydrolase_dom_sf"/>
</dbReference>
<dbReference type="PANTHER" id="PTHR10625:SF38">
    <property type="entry name" value="HISTONE DEACETYLASE 6, ISOFORM G"/>
    <property type="match status" value="1"/>
</dbReference>
<feature type="region of interest" description="Disordered" evidence="2">
    <location>
        <begin position="1"/>
        <end position="28"/>
    </location>
</feature>
<dbReference type="PANTHER" id="PTHR10625">
    <property type="entry name" value="HISTONE DEACETYLASE HDAC1-RELATED"/>
    <property type="match status" value="1"/>
</dbReference>
<dbReference type="InterPro" id="IPR000286">
    <property type="entry name" value="HDACs"/>
</dbReference>
<comment type="catalytic activity">
    <reaction evidence="1">
        <text>N(6)-acetyl-L-lysyl-[histone] + H2O = L-lysyl-[histone] + acetate</text>
        <dbReference type="Rhea" id="RHEA:58196"/>
        <dbReference type="Rhea" id="RHEA-COMP:9845"/>
        <dbReference type="Rhea" id="RHEA-COMP:11338"/>
        <dbReference type="ChEBI" id="CHEBI:15377"/>
        <dbReference type="ChEBI" id="CHEBI:29969"/>
        <dbReference type="ChEBI" id="CHEBI:30089"/>
        <dbReference type="ChEBI" id="CHEBI:61930"/>
        <dbReference type="EC" id="3.5.1.98"/>
    </reaction>
</comment>
<dbReference type="GO" id="GO:0141221">
    <property type="term" value="F:histone deacetylase activity, hydrolytic mechanism"/>
    <property type="evidence" value="ECO:0007669"/>
    <property type="project" value="UniProtKB-EC"/>
</dbReference>
<feature type="domain" description="Histone deacetylase" evidence="3">
    <location>
        <begin position="517"/>
        <end position="806"/>
    </location>
</feature>
<evidence type="ECO:0000256" key="1">
    <source>
        <dbReference type="ARBA" id="ARBA00048287"/>
    </source>
</evidence>
<reference evidence="4" key="1">
    <citation type="submission" date="2022-01" db="EMBL/GenBank/DDBJ databases">
        <authorList>
            <person name="King R."/>
        </authorList>
    </citation>
    <scope>NUCLEOTIDE SEQUENCE</scope>
</reference>
<dbReference type="SUPFAM" id="SSF52768">
    <property type="entry name" value="Arginase/deacetylase"/>
    <property type="match status" value="2"/>
</dbReference>
<feature type="compositionally biased region" description="Low complexity" evidence="2">
    <location>
        <begin position="12"/>
        <end position="23"/>
    </location>
</feature>
<dbReference type="AlphaFoldDB" id="A0A9N9XKS8"/>
<dbReference type="OrthoDB" id="424012at2759"/>
<dbReference type="GO" id="GO:0040029">
    <property type="term" value="P:epigenetic regulation of gene expression"/>
    <property type="evidence" value="ECO:0007669"/>
    <property type="project" value="TreeGrafter"/>
</dbReference>
<proteinExistence type="predicted"/>
<evidence type="ECO:0000313" key="5">
    <source>
        <dbReference type="Proteomes" id="UP001153712"/>
    </source>
</evidence>
<evidence type="ECO:0000313" key="4">
    <source>
        <dbReference type="EMBL" id="CAG9855463.1"/>
    </source>
</evidence>
<evidence type="ECO:0000256" key="2">
    <source>
        <dbReference type="SAM" id="MobiDB-lite"/>
    </source>
</evidence>
<dbReference type="PRINTS" id="PR01270">
    <property type="entry name" value="HDASUPER"/>
</dbReference>
<accession>A0A9N9XKS8</accession>
<dbReference type="Pfam" id="PF00850">
    <property type="entry name" value="Hist_deacetyl"/>
    <property type="match status" value="2"/>
</dbReference>
<feature type="domain" description="Histone deacetylase" evidence="3">
    <location>
        <begin position="84"/>
        <end position="379"/>
    </location>
</feature>
<keyword evidence="5" id="KW-1185">Reference proteome</keyword>
<dbReference type="GO" id="GO:0000118">
    <property type="term" value="C:histone deacetylase complex"/>
    <property type="evidence" value="ECO:0007669"/>
    <property type="project" value="TreeGrafter"/>
</dbReference>
<dbReference type="Proteomes" id="UP001153712">
    <property type="component" value="Chromosome 10"/>
</dbReference>
<sequence length="890" mass="101115">MADREKNTPGASNISNKSTTNISRPKLKDLIAERRKQKLTDSNQSELMDPFEAVNKYKSNVERRTGYVEEESPEHFCKWDPLYPENAERVACPKRRLAALKLRERCVNIVPTELPDRAFLKLHTKNLYEKLKAIRSVTDDQLEHESSKFDSVYFTQHTFSAAKLAAEAAIALTLEVAKGNLKNGFALIRPPGHHAMVDEFCGYCFLNNVALAAQTAIDEGLAKKVLIVDHDVHHGQGIQRMFYDRNDVLYFSIHRYEHGLFWPNLRESESDYVGEGAGKGYNINIPLNETGLTDADYLAIVLNVLLPVAYEFKPDLILISAGYDSALGCPEGEMLVTPHFYSHLITLLSGLANGKIVVCLEGGYFPESVAEGVACTLKALLGDACHPISAKPEINSSLIEVINNTKYFLRDYWECFKQDSLFSYPKNVELQNCLDVDKTSEHLSCLSYKFVPKEMTEFETTGFYPIRTEDEVKMYLKMVNDLRNEYLITGEKPNVVGYVYDDFLLKHKPAGDHGNIPERPERLLEIIKTFDQFDLLKRCKKIQESDRDPAKWIKIVHQENYAGDILAQKNVEQRPDWFFNADTAKCVLKCVSNILSLAESIHEGHVRSGVAVVRPPGHHACFDEASGFCFVNNVVIAAEYLIREKNYKRILIVDFDIHHGNGTQRLTYDKKEIMYISIHRFDKAKYFPFSPEANYTYTGEKEGDGYNINIPFNKGNKTEHDYWTVWLKLVLPLAYSYNPEFVIVSAGFDAAYFDPLGNGYKLTPEIYGHFVQTLKPLACGKLLVALEGGYHLESTALSMTMCAKALLGDDLPVPKLSGKVDPDTRETIQNVLSVHQEKWKVLRVNKKIAGFSCTEEEQQLLEEACREEMCKKGTVENLRRMFKKNIKNVE</sequence>
<dbReference type="InterPro" id="IPR037138">
    <property type="entry name" value="His_deacetylse_dom_sf"/>
</dbReference>
<dbReference type="Gene3D" id="3.40.800.20">
    <property type="entry name" value="Histone deacetylase domain"/>
    <property type="match status" value="2"/>
</dbReference>
<name>A0A9N9XKS8_PHYSR</name>
<protein>
    <recommendedName>
        <fullName evidence="3">Histone deacetylase domain-containing protein</fullName>
    </recommendedName>
</protein>
<evidence type="ECO:0000259" key="3">
    <source>
        <dbReference type="Pfam" id="PF00850"/>
    </source>
</evidence>
<dbReference type="InterPro" id="IPR023801">
    <property type="entry name" value="His_deacetylse_dom"/>
</dbReference>